<evidence type="ECO:0000313" key="2">
    <source>
        <dbReference type="Proteomes" id="UP000688137"/>
    </source>
</evidence>
<gene>
    <name evidence="1" type="ORF">PPRIM_AZ9-3.1.T0370003</name>
</gene>
<accession>A0A8S1LA47</accession>
<dbReference type="EMBL" id="CAJJDM010000036">
    <property type="protein sequence ID" value="CAD8064970.1"/>
    <property type="molecule type" value="Genomic_DNA"/>
</dbReference>
<reference evidence="1" key="1">
    <citation type="submission" date="2021-01" db="EMBL/GenBank/DDBJ databases">
        <authorList>
            <consortium name="Genoscope - CEA"/>
            <person name="William W."/>
        </authorList>
    </citation>
    <scope>NUCLEOTIDE SEQUENCE</scope>
</reference>
<protein>
    <submittedName>
        <fullName evidence="1">Uncharacterized protein</fullName>
    </submittedName>
</protein>
<sequence>MSLFQALKDYENMMPKCQIIKQQQKIQQIISVKQNEIKYKMNQEIERQFSKKKFYIKIVI</sequence>
<name>A0A8S1LA47_PARPR</name>
<dbReference type="Proteomes" id="UP000688137">
    <property type="component" value="Unassembled WGS sequence"/>
</dbReference>
<comment type="caution">
    <text evidence="1">The sequence shown here is derived from an EMBL/GenBank/DDBJ whole genome shotgun (WGS) entry which is preliminary data.</text>
</comment>
<organism evidence="1 2">
    <name type="scientific">Paramecium primaurelia</name>
    <dbReference type="NCBI Taxonomy" id="5886"/>
    <lineage>
        <taxon>Eukaryota</taxon>
        <taxon>Sar</taxon>
        <taxon>Alveolata</taxon>
        <taxon>Ciliophora</taxon>
        <taxon>Intramacronucleata</taxon>
        <taxon>Oligohymenophorea</taxon>
        <taxon>Peniculida</taxon>
        <taxon>Parameciidae</taxon>
        <taxon>Paramecium</taxon>
    </lineage>
</organism>
<evidence type="ECO:0000313" key="1">
    <source>
        <dbReference type="EMBL" id="CAD8064970.1"/>
    </source>
</evidence>
<proteinExistence type="predicted"/>
<keyword evidence="2" id="KW-1185">Reference proteome</keyword>
<dbReference type="AlphaFoldDB" id="A0A8S1LA47"/>